<sequence>MTTHPFPPRVVARVELLGPPTPTPVAHEGEDAGAAKLSEGAMAITEMHSAARHAKRRSAAPALFIRTKGFTPKVAPPAFICMNYRYWR</sequence>
<evidence type="ECO:0000313" key="1">
    <source>
        <dbReference type="EMBL" id="CAB4563593.1"/>
    </source>
</evidence>
<dbReference type="AlphaFoldDB" id="A0A6J6DN88"/>
<dbReference type="EMBL" id="CAEZTI010000087">
    <property type="protein sequence ID" value="CAB4563593.1"/>
    <property type="molecule type" value="Genomic_DNA"/>
</dbReference>
<protein>
    <submittedName>
        <fullName evidence="1">Unannotated protein</fullName>
    </submittedName>
</protein>
<proteinExistence type="predicted"/>
<organism evidence="1">
    <name type="scientific">freshwater metagenome</name>
    <dbReference type="NCBI Taxonomy" id="449393"/>
    <lineage>
        <taxon>unclassified sequences</taxon>
        <taxon>metagenomes</taxon>
        <taxon>ecological metagenomes</taxon>
    </lineage>
</organism>
<reference evidence="1" key="1">
    <citation type="submission" date="2020-05" db="EMBL/GenBank/DDBJ databases">
        <authorList>
            <person name="Chiriac C."/>
            <person name="Salcher M."/>
            <person name="Ghai R."/>
            <person name="Kavagutti S V."/>
        </authorList>
    </citation>
    <scope>NUCLEOTIDE SEQUENCE</scope>
</reference>
<name>A0A6J6DN88_9ZZZZ</name>
<gene>
    <name evidence="1" type="ORF">UFOPK1619_00532</name>
</gene>
<accession>A0A6J6DN88</accession>